<dbReference type="EMBL" id="JANPWB010000009">
    <property type="protein sequence ID" value="KAJ1156760.1"/>
    <property type="molecule type" value="Genomic_DNA"/>
</dbReference>
<gene>
    <name evidence="2" type="ORF">NDU88_009477</name>
</gene>
<evidence type="ECO:0000313" key="2">
    <source>
        <dbReference type="EMBL" id="KAJ1156760.1"/>
    </source>
</evidence>
<comment type="caution">
    <text evidence="2">The sequence shown here is derived from an EMBL/GenBank/DDBJ whole genome shotgun (WGS) entry which is preliminary data.</text>
</comment>
<accession>A0AAV7RZ47</accession>
<protein>
    <submittedName>
        <fullName evidence="2">Uncharacterized protein</fullName>
    </submittedName>
</protein>
<name>A0AAV7RZ47_PLEWA</name>
<dbReference type="Proteomes" id="UP001066276">
    <property type="component" value="Chromosome 5"/>
</dbReference>
<feature type="region of interest" description="Disordered" evidence="1">
    <location>
        <begin position="61"/>
        <end position="97"/>
    </location>
</feature>
<dbReference type="AlphaFoldDB" id="A0AAV7RZ47"/>
<evidence type="ECO:0000313" key="3">
    <source>
        <dbReference type="Proteomes" id="UP001066276"/>
    </source>
</evidence>
<proteinExistence type="predicted"/>
<keyword evidence="3" id="KW-1185">Reference proteome</keyword>
<reference evidence="2" key="1">
    <citation type="journal article" date="2022" name="bioRxiv">
        <title>Sequencing and chromosome-scale assembly of the giantPleurodeles waltlgenome.</title>
        <authorList>
            <person name="Brown T."/>
            <person name="Elewa A."/>
            <person name="Iarovenko S."/>
            <person name="Subramanian E."/>
            <person name="Araus A.J."/>
            <person name="Petzold A."/>
            <person name="Susuki M."/>
            <person name="Suzuki K.-i.T."/>
            <person name="Hayashi T."/>
            <person name="Toyoda A."/>
            <person name="Oliveira C."/>
            <person name="Osipova E."/>
            <person name="Leigh N.D."/>
            <person name="Simon A."/>
            <person name="Yun M.H."/>
        </authorList>
    </citation>
    <scope>NUCLEOTIDE SEQUENCE</scope>
    <source>
        <strain evidence="2">20211129_DDA</strain>
        <tissue evidence="2">Liver</tissue>
    </source>
</reference>
<sequence>MVHRVQDWDVANQSVFRAGEQVVFRDEQGVVSKGTICGVSSEDGSAGSAQRTWVTSVHQRLGRPAGGQVPVGVRAPPGHRPEERAQPGAVRLTSRDLASREGRSLDPILSVQESCLDSRSAMSGVIDEEELDYEEETPGAGEQAVAVPQASTSGQGVQGDCLSGRREVAANLCRGEVSDKYDGGLAIGGGSRTVVRSVKNVDVALQAGEGVKESKSEGSTGIVQEVAGKSGVDQVASVALMDAVTFGLLGTPLCGGRKSKRRPGILGSSWV</sequence>
<evidence type="ECO:0000256" key="1">
    <source>
        <dbReference type="SAM" id="MobiDB-lite"/>
    </source>
</evidence>
<organism evidence="2 3">
    <name type="scientific">Pleurodeles waltl</name>
    <name type="common">Iberian ribbed newt</name>
    <dbReference type="NCBI Taxonomy" id="8319"/>
    <lineage>
        <taxon>Eukaryota</taxon>
        <taxon>Metazoa</taxon>
        <taxon>Chordata</taxon>
        <taxon>Craniata</taxon>
        <taxon>Vertebrata</taxon>
        <taxon>Euteleostomi</taxon>
        <taxon>Amphibia</taxon>
        <taxon>Batrachia</taxon>
        <taxon>Caudata</taxon>
        <taxon>Salamandroidea</taxon>
        <taxon>Salamandridae</taxon>
        <taxon>Pleurodelinae</taxon>
        <taxon>Pleurodeles</taxon>
    </lineage>
</organism>